<name>A0A2Z3GF14_9BACT</name>
<dbReference type="EMBL" id="CP029145">
    <property type="protein sequence ID" value="AWM32309.1"/>
    <property type="molecule type" value="Genomic_DNA"/>
</dbReference>
<evidence type="ECO:0008006" key="4">
    <source>
        <dbReference type="Google" id="ProtNLM"/>
    </source>
</evidence>
<dbReference type="Proteomes" id="UP000245999">
    <property type="component" value="Chromosome"/>
</dbReference>
<evidence type="ECO:0000256" key="1">
    <source>
        <dbReference type="SAM" id="SignalP"/>
    </source>
</evidence>
<dbReference type="RefSeq" id="WP_109655424.1">
    <property type="nucleotide sequence ID" value="NZ_CP029145.1"/>
</dbReference>
<dbReference type="InterPro" id="IPR008969">
    <property type="entry name" value="CarboxyPept-like_regulatory"/>
</dbReference>
<protein>
    <recommendedName>
        <fullName evidence="4">Carboxypeptidase-like regulatory domain-containing protein</fullName>
    </recommendedName>
</protein>
<feature type="chain" id="PRO_5016328652" description="Carboxypeptidase-like regulatory domain-containing protein" evidence="1">
    <location>
        <begin position="25"/>
        <end position="294"/>
    </location>
</feature>
<keyword evidence="1" id="KW-0732">Signal</keyword>
<reference evidence="3" key="1">
    <citation type="submission" date="2018-04" db="EMBL/GenBank/DDBJ databases">
        <title>Complete genome of Antarctic heterotrophic bacterium Hymenobacter nivis.</title>
        <authorList>
            <person name="Terashima M."/>
        </authorList>
    </citation>
    <scope>NUCLEOTIDE SEQUENCE [LARGE SCALE GENOMIC DNA]</scope>
    <source>
        <strain evidence="3">NBRC 111535</strain>
    </source>
</reference>
<dbReference type="AlphaFoldDB" id="A0A2Z3GF14"/>
<dbReference type="OrthoDB" id="848221at2"/>
<accession>A0A2Z3GF14</accession>
<sequence>MRFPAQFCSIGLLCGAALSGAAQSGPGVRVVDARTHRPLPYASVGVPGRPLGTVADAQGSFQPTQMGAAPTDTLVVSCVGYQSRRLPLAALRQLPEVLLLPQVPALGEVVVKAATWKRRRVGREATGGGVVCNFHTRADTLPSAKLGREGGAILRVRPHSFIEDVHVYISQSRFQGVRFRLNVRAVDANNHPAASLLTQDVQFALPDSARGWQHIDLRPYNVNVGAEARVAVTLEWLAGQPTPGKPTTWRDWPSVLVPAAFSATHRLVFRHKSEDAWQVQPVNLSLYITTASPD</sequence>
<keyword evidence="3" id="KW-1185">Reference proteome</keyword>
<gene>
    <name evidence="2" type="ORF">DDQ68_05585</name>
</gene>
<dbReference type="KEGG" id="hnv:DDQ68_05585"/>
<evidence type="ECO:0000313" key="3">
    <source>
        <dbReference type="Proteomes" id="UP000245999"/>
    </source>
</evidence>
<proteinExistence type="predicted"/>
<dbReference type="SUPFAM" id="SSF49464">
    <property type="entry name" value="Carboxypeptidase regulatory domain-like"/>
    <property type="match status" value="1"/>
</dbReference>
<feature type="signal peptide" evidence="1">
    <location>
        <begin position="1"/>
        <end position="24"/>
    </location>
</feature>
<evidence type="ECO:0000313" key="2">
    <source>
        <dbReference type="EMBL" id="AWM32309.1"/>
    </source>
</evidence>
<organism evidence="2 3">
    <name type="scientific">Hymenobacter nivis</name>
    <dbReference type="NCBI Taxonomy" id="1850093"/>
    <lineage>
        <taxon>Bacteria</taxon>
        <taxon>Pseudomonadati</taxon>
        <taxon>Bacteroidota</taxon>
        <taxon>Cytophagia</taxon>
        <taxon>Cytophagales</taxon>
        <taxon>Hymenobacteraceae</taxon>
        <taxon>Hymenobacter</taxon>
    </lineage>
</organism>
<dbReference type="Pfam" id="PF13715">
    <property type="entry name" value="CarbopepD_reg_2"/>
    <property type="match status" value="1"/>
</dbReference>